<sequence>MLKIIDKIIKEHVFEDLESKDKDSLFKTLSEKIAAVSTPSADAIFDALKKRETEYTTNIGNGVAVPHGRIQGYGKTDIFVGFLKEEINYDSDSDEKTPVKLVFAILSDLENPQDYLLNLSQIFFLVNQKEILDKVMETKSFEELQSVLEAFKKLDEKFEAEKQIKFLIELERADIQIKAYELYSSTHAQQKSDLVLEEYKKYKDTILSKIDVTVLENYKRIKEGKGEALAKIDNYKCSACNVAIPKMTVNEVRRQNQIIMCFHCGRILFTTD</sequence>
<dbReference type="AlphaFoldDB" id="A0A5C8DWU6"/>
<reference evidence="2 3" key="1">
    <citation type="journal article" date="1992" name="Lakartidningen">
        <title>[Penicillin V and not amoxicillin is the first choice preparation in acute otitis].</title>
        <authorList>
            <person name="Kamme C."/>
            <person name="Lundgren K."/>
            <person name="Prellner K."/>
        </authorList>
    </citation>
    <scope>NUCLEOTIDE SEQUENCE [LARGE SCALE GENOMIC DNA]</scope>
    <source>
        <strain evidence="2 3">PC5538III-lc</strain>
    </source>
</reference>
<dbReference type="CDD" id="cd00211">
    <property type="entry name" value="PTS_IIA_fru"/>
    <property type="match status" value="1"/>
</dbReference>
<dbReference type="RefSeq" id="WP_147737577.1">
    <property type="nucleotide sequence ID" value="NZ_SAXX01000025.1"/>
</dbReference>
<evidence type="ECO:0000313" key="3">
    <source>
        <dbReference type="Proteomes" id="UP000324707"/>
    </source>
</evidence>
<accession>A0A5C8DWU6</accession>
<name>A0A5C8DWU6_9SPIR</name>
<dbReference type="InterPro" id="IPR016152">
    <property type="entry name" value="PTrfase/Anion_transptr"/>
</dbReference>
<comment type="caution">
    <text evidence="2">The sequence shown here is derived from an EMBL/GenBank/DDBJ whole genome shotgun (WGS) entry which is preliminary data.</text>
</comment>
<dbReference type="SUPFAM" id="SSF55804">
    <property type="entry name" value="Phoshotransferase/anion transport protein"/>
    <property type="match status" value="1"/>
</dbReference>
<dbReference type="InterPro" id="IPR003743">
    <property type="entry name" value="Zf-RING_7"/>
</dbReference>
<evidence type="ECO:0000259" key="1">
    <source>
        <dbReference type="PROSITE" id="PS51094"/>
    </source>
</evidence>
<protein>
    <submittedName>
        <fullName evidence="2">PTS fructose transporter subunit IIA</fullName>
    </submittedName>
</protein>
<proteinExistence type="predicted"/>
<dbReference type="Pfam" id="PF02591">
    <property type="entry name" value="Zn_ribbon_9"/>
    <property type="match status" value="1"/>
</dbReference>
<dbReference type="InterPro" id="IPR051541">
    <property type="entry name" value="PTS_SugarTrans_NitroReg"/>
</dbReference>
<dbReference type="PANTHER" id="PTHR47738:SF1">
    <property type="entry name" value="NITROGEN REGULATORY PROTEIN"/>
    <property type="match status" value="1"/>
</dbReference>
<gene>
    <name evidence="2" type="ORF">EPJ69_12060</name>
</gene>
<feature type="domain" description="PTS EIIA type-2" evidence="1">
    <location>
        <begin position="6"/>
        <end position="151"/>
    </location>
</feature>
<dbReference type="PROSITE" id="PS51094">
    <property type="entry name" value="PTS_EIIA_TYPE_2"/>
    <property type="match status" value="1"/>
</dbReference>
<dbReference type="GO" id="GO:0030295">
    <property type="term" value="F:protein kinase activator activity"/>
    <property type="evidence" value="ECO:0007669"/>
    <property type="project" value="TreeGrafter"/>
</dbReference>
<dbReference type="PROSITE" id="PS00372">
    <property type="entry name" value="PTS_EIIA_TYPE_2_HIS"/>
    <property type="match status" value="1"/>
</dbReference>
<dbReference type="Gene3D" id="3.40.930.10">
    <property type="entry name" value="Mannitol-specific EII, Chain A"/>
    <property type="match status" value="1"/>
</dbReference>
<dbReference type="InterPro" id="IPR002178">
    <property type="entry name" value="PTS_EIIA_type-2_dom"/>
</dbReference>
<evidence type="ECO:0000313" key="2">
    <source>
        <dbReference type="EMBL" id="TXJ29965.1"/>
    </source>
</evidence>
<dbReference type="PANTHER" id="PTHR47738">
    <property type="entry name" value="PTS SYSTEM FRUCTOSE-LIKE EIIA COMPONENT-RELATED"/>
    <property type="match status" value="1"/>
</dbReference>
<dbReference type="EMBL" id="SAXX01000025">
    <property type="protein sequence ID" value="TXJ29965.1"/>
    <property type="molecule type" value="Genomic_DNA"/>
</dbReference>
<dbReference type="Proteomes" id="UP000324707">
    <property type="component" value="Unassembled WGS sequence"/>
</dbReference>
<organism evidence="2 3">
    <name type="scientific">Brachyspira aalborgi</name>
    <dbReference type="NCBI Taxonomy" id="29522"/>
    <lineage>
        <taxon>Bacteria</taxon>
        <taxon>Pseudomonadati</taxon>
        <taxon>Spirochaetota</taxon>
        <taxon>Spirochaetia</taxon>
        <taxon>Brachyspirales</taxon>
        <taxon>Brachyspiraceae</taxon>
        <taxon>Brachyspira</taxon>
    </lineage>
</organism>
<dbReference type="Pfam" id="PF00359">
    <property type="entry name" value="PTS_EIIA_2"/>
    <property type="match status" value="1"/>
</dbReference>